<dbReference type="STRING" id="34027.SAMN05421829_10860"/>
<dbReference type="PANTHER" id="PTHR46211:SF1">
    <property type="entry name" value="GLYCEROPHOSPHODIESTER PHOSPHODIESTERASE, CYTOPLASMIC"/>
    <property type="match status" value="1"/>
</dbReference>
<evidence type="ECO:0000313" key="2">
    <source>
        <dbReference type="EMBL" id="SIQ93171.1"/>
    </source>
</evidence>
<protein>
    <submittedName>
        <fullName evidence="2">Glycerophosphoryl diester phosphodiesterase</fullName>
    </submittedName>
</protein>
<dbReference type="Pfam" id="PF03009">
    <property type="entry name" value="GDPD"/>
    <property type="match status" value="1"/>
</dbReference>
<dbReference type="AlphaFoldDB" id="A0A1N6WT62"/>
<evidence type="ECO:0000259" key="1">
    <source>
        <dbReference type="PROSITE" id="PS51704"/>
    </source>
</evidence>
<dbReference type="NCBIfam" id="NF006989">
    <property type="entry name" value="PRK09454.1"/>
    <property type="match status" value="1"/>
</dbReference>
<dbReference type="OrthoDB" id="9795622at2"/>
<dbReference type="InterPro" id="IPR030395">
    <property type="entry name" value="GP_PDE_dom"/>
</dbReference>
<dbReference type="GO" id="GO:0006629">
    <property type="term" value="P:lipid metabolic process"/>
    <property type="evidence" value="ECO:0007669"/>
    <property type="project" value="InterPro"/>
</dbReference>
<dbReference type="SUPFAM" id="SSF51695">
    <property type="entry name" value="PLC-like phosphodiesterases"/>
    <property type="match status" value="1"/>
</dbReference>
<dbReference type="PANTHER" id="PTHR46211">
    <property type="entry name" value="GLYCEROPHOSPHORYL DIESTER PHOSPHODIESTERASE"/>
    <property type="match status" value="1"/>
</dbReference>
<dbReference type="GO" id="GO:0008081">
    <property type="term" value="F:phosphoric diester hydrolase activity"/>
    <property type="evidence" value="ECO:0007669"/>
    <property type="project" value="InterPro"/>
</dbReference>
<gene>
    <name evidence="2" type="ORF">SAMN05421829_10860</name>
</gene>
<organism evidence="2 3">
    <name type="scientific">Aromatoleum tolulyticum</name>
    <dbReference type="NCBI Taxonomy" id="34027"/>
    <lineage>
        <taxon>Bacteria</taxon>
        <taxon>Pseudomonadati</taxon>
        <taxon>Pseudomonadota</taxon>
        <taxon>Betaproteobacteria</taxon>
        <taxon>Rhodocyclales</taxon>
        <taxon>Rhodocyclaceae</taxon>
        <taxon>Aromatoleum</taxon>
    </lineage>
</organism>
<name>A0A1N6WT62_9RHOO</name>
<feature type="domain" description="GP-PDE" evidence="1">
    <location>
        <begin position="9"/>
        <end position="247"/>
    </location>
</feature>
<proteinExistence type="predicted"/>
<dbReference type="EMBL" id="FTMD01000008">
    <property type="protein sequence ID" value="SIQ93171.1"/>
    <property type="molecule type" value="Genomic_DNA"/>
</dbReference>
<dbReference type="PROSITE" id="PS51704">
    <property type="entry name" value="GP_PDE"/>
    <property type="match status" value="1"/>
</dbReference>
<keyword evidence="3" id="KW-1185">Reference proteome</keyword>
<reference evidence="3" key="1">
    <citation type="submission" date="2017-01" db="EMBL/GenBank/DDBJ databases">
        <authorList>
            <person name="Varghese N."/>
            <person name="Submissions S."/>
        </authorList>
    </citation>
    <scope>NUCLEOTIDE SEQUENCE [LARGE SCALE GENOMIC DNA]</scope>
    <source>
        <strain evidence="3">ATCC 51758</strain>
    </source>
</reference>
<evidence type="ECO:0000313" key="3">
    <source>
        <dbReference type="Proteomes" id="UP000186819"/>
    </source>
</evidence>
<dbReference type="PROSITE" id="PS50007">
    <property type="entry name" value="PIPLC_X_DOMAIN"/>
    <property type="match status" value="1"/>
</dbReference>
<dbReference type="Gene3D" id="3.20.20.190">
    <property type="entry name" value="Phosphatidylinositol (PI) phosphodiesterase"/>
    <property type="match status" value="1"/>
</dbReference>
<sequence>MHRPEFPLPAVLAHRCGGTLAPENTLAGLAAAAANGCRGVEFDVMLSGSASPVLIHDETLERTTNGYGPVAHTSDDALFALDAGSWFDPRFAGEPVPCLDLAAARCQALGLAVNLEIKPSHGTDAETSERVVRRARTLWAAAPDAVLLSSFSERALEIAASLAPGLRRGLLVGAVPPDWLARCRRLRVAALHADHRHLDADCVAAARAAGLWVVTYTVNDPGRAGTLFDWGVDCVITDRPDIVRAPRR</sequence>
<dbReference type="InterPro" id="IPR017946">
    <property type="entry name" value="PLC-like_Pdiesterase_TIM-brl"/>
</dbReference>
<dbReference type="Proteomes" id="UP000186819">
    <property type="component" value="Unassembled WGS sequence"/>
</dbReference>
<dbReference type="RefSeq" id="WP_076602564.1">
    <property type="nucleotide sequence ID" value="NZ_FTMD01000008.1"/>
</dbReference>
<accession>A0A1N6WT62</accession>